<dbReference type="EMBL" id="JAJSOW010000101">
    <property type="protein sequence ID" value="KAI9180863.1"/>
    <property type="molecule type" value="Genomic_DNA"/>
</dbReference>
<dbReference type="PANTHER" id="PTHR46807">
    <property type="entry name" value="TRANSCRIPTION FACTOR PIF3"/>
    <property type="match status" value="1"/>
</dbReference>
<dbReference type="GO" id="GO:0010017">
    <property type="term" value="P:red or far-red light signaling pathway"/>
    <property type="evidence" value="ECO:0007669"/>
    <property type="project" value="UniProtKB-ARBA"/>
</dbReference>
<dbReference type="InterPro" id="IPR011598">
    <property type="entry name" value="bHLH_dom"/>
</dbReference>
<evidence type="ECO:0000256" key="4">
    <source>
        <dbReference type="ARBA" id="ARBA00023242"/>
    </source>
</evidence>
<dbReference type="PROSITE" id="PS50888">
    <property type="entry name" value="BHLH"/>
    <property type="match status" value="1"/>
</dbReference>
<dbReference type="InterPro" id="IPR047265">
    <property type="entry name" value="PIF1-like_bHLH"/>
</dbReference>
<feature type="region of interest" description="Disordered" evidence="5">
    <location>
        <begin position="299"/>
        <end position="327"/>
    </location>
</feature>
<dbReference type="AlphaFoldDB" id="A0AAD5NU36"/>
<protein>
    <recommendedName>
        <fullName evidence="6">BHLH domain-containing protein</fullName>
    </recommendedName>
</protein>
<comment type="subcellular location">
    <subcellularLocation>
        <location evidence="1">Nucleus</location>
    </subcellularLocation>
</comment>
<sequence>MASRQRANLTSMHDHGLEFSELVWKNGQALVQSLPRKTKQSSSFVNVNLMKKANGNNSLQENNKHNESLYQSHFNMFLEHNEGSNGCDKNLMDPQIVPVNEYANLQPGGGTGASSNNYSREIVHQFATTTRNSQDSAPVLKRPRVVSVGDQEKDLESDRKREKAVNFSLFLRSSPVVVKSNNNTTAAGSSRSSAYKDELMKNINVVHESVPDDDQSEAVCRDGEFTAKAKLIVEADQKYMEPKPDASSSLCSRGASNIPVYNHNNLKRRYHEDTEWSADLSDQDVEEKLENINARKQVPAARGGGVGTRKKQKRAAEVHNQSERKRRGKINKKLRALRELIPNCDKVDKASMLDEAIEYLKTLQLLVQLMSMGSGVCMPYQMMMAAGMQQMHNAPQMAHFSPMGGVGMGMNMMRMQMGCSQTQFLISHIAAANALSGITQNRFQMPGWFAAAAAQPLLSPMSLFRAPMGLLHKPVPVSQNNAAAPVEFMGSAKVDYFEEMNTSKAVSSNAIVAANWVLQGNKVINYFHHINYWSQLTKIYL</sequence>
<evidence type="ECO:0000259" key="6">
    <source>
        <dbReference type="PROSITE" id="PS50888"/>
    </source>
</evidence>
<reference evidence="7" key="1">
    <citation type="journal article" date="2022" name="Plant J.">
        <title>Strategies of tolerance reflected in two North American maple genomes.</title>
        <authorList>
            <person name="McEvoy S.L."/>
            <person name="Sezen U.U."/>
            <person name="Trouern-Trend A."/>
            <person name="McMahon S.M."/>
            <person name="Schaberg P.G."/>
            <person name="Yang J."/>
            <person name="Wegrzyn J.L."/>
            <person name="Swenson N.G."/>
        </authorList>
    </citation>
    <scope>NUCLEOTIDE SEQUENCE</scope>
    <source>
        <strain evidence="7">91603</strain>
    </source>
</reference>
<accession>A0AAD5NU36</accession>
<evidence type="ECO:0000256" key="2">
    <source>
        <dbReference type="ARBA" id="ARBA00023015"/>
    </source>
</evidence>
<evidence type="ECO:0000256" key="5">
    <source>
        <dbReference type="SAM" id="MobiDB-lite"/>
    </source>
</evidence>
<dbReference type="Pfam" id="PF00010">
    <property type="entry name" value="HLH"/>
    <property type="match status" value="1"/>
</dbReference>
<dbReference type="CDD" id="cd11445">
    <property type="entry name" value="bHLH_AtPIF_like"/>
    <property type="match status" value="1"/>
</dbReference>
<name>A0AAD5NU36_ACENE</name>
<feature type="compositionally biased region" description="Basic and acidic residues" evidence="5">
    <location>
        <begin position="314"/>
        <end position="323"/>
    </location>
</feature>
<evidence type="ECO:0000256" key="1">
    <source>
        <dbReference type="ARBA" id="ARBA00004123"/>
    </source>
</evidence>
<dbReference type="Gene3D" id="4.10.280.10">
    <property type="entry name" value="Helix-loop-helix DNA-binding domain"/>
    <property type="match status" value="1"/>
</dbReference>
<dbReference type="InterPro" id="IPR044273">
    <property type="entry name" value="PIF3-like"/>
</dbReference>
<keyword evidence="4" id="KW-0539">Nucleus</keyword>
<dbReference type="InterPro" id="IPR036638">
    <property type="entry name" value="HLH_DNA-bd_sf"/>
</dbReference>
<dbReference type="SUPFAM" id="SSF47459">
    <property type="entry name" value="HLH, helix-loop-helix DNA-binding domain"/>
    <property type="match status" value="1"/>
</dbReference>
<comment type="caution">
    <text evidence="7">The sequence shown here is derived from an EMBL/GenBank/DDBJ whole genome shotgun (WGS) entry which is preliminary data.</text>
</comment>
<keyword evidence="3" id="KW-0804">Transcription</keyword>
<dbReference type="GO" id="GO:0046983">
    <property type="term" value="F:protein dimerization activity"/>
    <property type="evidence" value="ECO:0007669"/>
    <property type="project" value="InterPro"/>
</dbReference>
<gene>
    <name evidence="7" type="ORF">LWI28_008843</name>
</gene>
<dbReference type="PANTHER" id="PTHR46807:SF3">
    <property type="entry name" value="BHLH DOMAIN-CONTAINING PROTEIN"/>
    <property type="match status" value="1"/>
</dbReference>
<dbReference type="GO" id="GO:0003700">
    <property type="term" value="F:DNA-binding transcription factor activity"/>
    <property type="evidence" value="ECO:0007669"/>
    <property type="project" value="InterPro"/>
</dbReference>
<keyword evidence="2" id="KW-0805">Transcription regulation</keyword>
<keyword evidence="8" id="KW-1185">Reference proteome</keyword>
<evidence type="ECO:0000313" key="8">
    <source>
        <dbReference type="Proteomes" id="UP001064489"/>
    </source>
</evidence>
<reference evidence="7" key="2">
    <citation type="submission" date="2023-02" db="EMBL/GenBank/DDBJ databases">
        <authorList>
            <person name="Swenson N.G."/>
            <person name="Wegrzyn J.L."/>
            <person name="Mcevoy S.L."/>
        </authorList>
    </citation>
    <scope>NUCLEOTIDE SEQUENCE</scope>
    <source>
        <strain evidence="7">91603</strain>
        <tissue evidence="7">Leaf</tissue>
    </source>
</reference>
<proteinExistence type="predicted"/>
<evidence type="ECO:0000256" key="3">
    <source>
        <dbReference type="ARBA" id="ARBA00023163"/>
    </source>
</evidence>
<feature type="domain" description="BHLH" evidence="6">
    <location>
        <begin position="314"/>
        <end position="363"/>
    </location>
</feature>
<dbReference type="Proteomes" id="UP001064489">
    <property type="component" value="Chromosome 4"/>
</dbReference>
<dbReference type="SMART" id="SM00353">
    <property type="entry name" value="HLH"/>
    <property type="match status" value="1"/>
</dbReference>
<dbReference type="GO" id="GO:0005634">
    <property type="term" value="C:nucleus"/>
    <property type="evidence" value="ECO:0007669"/>
    <property type="project" value="UniProtKB-SubCell"/>
</dbReference>
<organism evidence="7 8">
    <name type="scientific">Acer negundo</name>
    <name type="common">Box elder</name>
    <dbReference type="NCBI Taxonomy" id="4023"/>
    <lineage>
        <taxon>Eukaryota</taxon>
        <taxon>Viridiplantae</taxon>
        <taxon>Streptophyta</taxon>
        <taxon>Embryophyta</taxon>
        <taxon>Tracheophyta</taxon>
        <taxon>Spermatophyta</taxon>
        <taxon>Magnoliopsida</taxon>
        <taxon>eudicotyledons</taxon>
        <taxon>Gunneridae</taxon>
        <taxon>Pentapetalae</taxon>
        <taxon>rosids</taxon>
        <taxon>malvids</taxon>
        <taxon>Sapindales</taxon>
        <taxon>Sapindaceae</taxon>
        <taxon>Hippocastanoideae</taxon>
        <taxon>Acereae</taxon>
        <taxon>Acer</taxon>
    </lineage>
</organism>
<evidence type="ECO:0000313" key="7">
    <source>
        <dbReference type="EMBL" id="KAI9180863.1"/>
    </source>
</evidence>